<evidence type="ECO:0000256" key="3">
    <source>
        <dbReference type="ARBA" id="ARBA00022694"/>
    </source>
</evidence>
<accession>A0A840V5L0</accession>
<dbReference type="InterPro" id="IPR000905">
    <property type="entry name" value="Gcp-like_dom"/>
</dbReference>
<dbReference type="Gene3D" id="3.30.420.40">
    <property type="match status" value="2"/>
</dbReference>
<evidence type="ECO:0000256" key="1">
    <source>
        <dbReference type="ARBA" id="ARBA00012156"/>
    </source>
</evidence>
<evidence type="ECO:0000259" key="8">
    <source>
        <dbReference type="Pfam" id="PF00814"/>
    </source>
</evidence>
<evidence type="ECO:0000256" key="4">
    <source>
        <dbReference type="ARBA" id="ARBA00022723"/>
    </source>
</evidence>
<dbReference type="GO" id="GO:0002949">
    <property type="term" value="P:tRNA threonylcarbamoyladenosine modification"/>
    <property type="evidence" value="ECO:0007669"/>
    <property type="project" value="InterPro"/>
</dbReference>
<evidence type="ECO:0000313" key="9">
    <source>
        <dbReference type="EMBL" id="MBB5348351.1"/>
    </source>
</evidence>
<dbReference type="GO" id="GO:0005829">
    <property type="term" value="C:cytosol"/>
    <property type="evidence" value="ECO:0007669"/>
    <property type="project" value="TreeGrafter"/>
</dbReference>
<organism evidence="9 10">
    <name type="scientific">Desulfoprunum benzoelyticum</name>
    <dbReference type="NCBI Taxonomy" id="1506996"/>
    <lineage>
        <taxon>Bacteria</taxon>
        <taxon>Pseudomonadati</taxon>
        <taxon>Thermodesulfobacteriota</taxon>
        <taxon>Desulfobulbia</taxon>
        <taxon>Desulfobulbales</taxon>
        <taxon>Desulfobulbaceae</taxon>
        <taxon>Desulfoprunum</taxon>
    </lineage>
</organism>
<keyword evidence="5" id="KW-0408">Iron</keyword>
<evidence type="ECO:0000256" key="2">
    <source>
        <dbReference type="ARBA" id="ARBA00022679"/>
    </source>
</evidence>
<evidence type="ECO:0000256" key="5">
    <source>
        <dbReference type="ARBA" id="ARBA00023004"/>
    </source>
</evidence>
<comment type="caution">
    <text evidence="9">The sequence shown here is derived from an EMBL/GenBank/DDBJ whole genome shotgun (WGS) entry which is preliminary data.</text>
</comment>
<evidence type="ECO:0000313" key="10">
    <source>
        <dbReference type="Proteomes" id="UP000539642"/>
    </source>
</evidence>
<keyword evidence="3" id="KW-0819">tRNA processing</keyword>
<feature type="domain" description="Gcp-like" evidence="8">
    <location>
        <begin position="44"/>
        <end position="234"/>
    </location>
</feature>
<keyword evidence="6" id="KW-0012">Acyltransferase</keyword>
<evidence type="ECO:0000256" key="6">
    <source>
        <dbReference type="ARBA" id="ARBA00023315"/>
    </source>
</evidence>
<dbReference type="GO" id="GO:0061711">
    <property type="term" value="F:tRNA N(6)-L-threonylcarbamoyladenine synthase activity"/>
    <property type="evidence" value="ECO:0007669"/>
    <property type="project" value="UniProtKB-EC"/>
</dbReference>
<dbReference type="EMBL" id="JACHEO010000011">
    <property type="protein sequence ID" value="MBB5348351.1"/>
    <property type="molecule type" value="Genomic_DNA"/>
</dbReference>
<dbReference type="InterPro" id="IPR043129">
    <property type="entry name" value="ATPase_NBD"/>
</dbReference>
<dbReference type="NCBIfam" id="TIGR03725">
    <property type="entry name" value="T6A_YeaZ"/>
    <property type="match status" value="1"/>
</dbReference>
<proteinExistence type="predicted"/>
<dbReference type="InterPro" id="IPR017861">
    <property type="entry name" value="KAE1/TsaD"/>
</dbReference>
<dbReference type="Pfam" id="PF00814">
    <property type="entry name" value="TsaD"/>
    <property type="match status" value="1"/>
</dbReference>
<keyword evidence="10" id="KW-1185">Reference proteome</keyword>
<name>A0A840V5L0_9BACT</name>
<dbReference type="AlphaFoldDB" id="A0A840V5L0"/>
<keyword evidence="2" id="KW-0808">Transferase</keyword>
<dbReference type="PANTHER" id="PTHR11735">
    <property type="entry name" value="TRNA N6-ADENOSINE THREONYLCARBAMOYLTRANSFERASE"/>
    <property type="match status" value="1"/>
</dbReference>
<dbReference type="CDD" id="cd24032">
    <property type="entry name" value="ASKHA_NBD_TsaB"/>
    <property type="match status" value="1"/>
</dbReference>
<protein>
    <recommendedName>
        <fullName evidence="1">N(6)-L-threonylcarbamoyladenine synthase</fullName>
        <ecNumber evidence="1">2.3.1.234</ecNumber>
    </recommendedName>
</protein>
<dbReference type="PRINTS" id="PR00789">
    <property type="entry name" value="OSIALOPTASE"/>
</dbReference>
<dbReference type="EC" id="2.3.1.234" evidence="1"/>
<reference evidence="9 10" key="1">
    <citation type="submission" date="2020-08" db="EMBL/GenBank/DDBJ databases">
        <title>Genomic Encyclopedia of Type Strains, Phase IV (KMG-IV): sequencing the most valuable type-strain genomes for metagenomic binning, comparative biology and taxonomic classification.</title>
        <authorList>
            <person name="Goeker M."/>
        </authorList>
    </citation>
    <scope>NUCLEOTIDE SEQUENCE [LARGE SCALE GENOMIC DNA]</scope>
    <source>
        <strain evidence="9 10">DSM 28570</strain>
    </source>
</reference>
<gene>
    <name evidence="9" type="ORF">HNQ81_002086</name>
</gene>
<dbReference type="InterPro" id="IPR022496">
    <property type="entry name" value="T6A_TsaB"/>
</dbReference>
<dbReference type="Proteomes" id="UP000539642">
    <property type="component" value="Unassembled WGS sequence"/>
</dbReference>
<keyword evidence="4" id="KW-0479">Metal-binding</keyword>
<comment type="catalytic activity">
    <reaction evidence="7">
        <text>L-threonylcarbamoyladenylate + adenosine(37) in tRNA = N(6)-L-threonylcarbamoyladenosine(37) in tRNA + AMP + H(+)</text>
        <dbReference type="Rhea" id="RHEA:37059"/>
        <dbReference type="Rhea" id="RHEA-COMP:10162"/>
        <dbReference type="Rhea" id="RHEA-COMP:10163"/>
        <dbReference type="ChEBI" id="CHEBI:15378"/>
        <dbReference type="ChEBI" id="CHEBI:73682"/>
        <dbReference type="ChEBI" id="CHEBI:74411"/>
        <dbReference type="ChEBI" id="CHEBI:74418"/>
        <dbReference type="ChEBI" id="CHEBI:456215"/>
        <dbReference type="EC" id="2.3.1.234"/>
    </reaction>
</comment>
<sequence>MSQSGYPLILAIETATPCCSVAITEGGQQGGRVLAALTLCGTVTHSQRLLTRIGQLLEETAVTWSMLDGVAVSIGPGSFTGLRIGMATAKGLAFAGNRPLLGVSTLTSLASSCSSAKKICAALDARKKQVYAAFFRRSPSGRLEQNTATVVVAPEQLAAGIGEPVYMVGDAVAVYGEYWREVLGDRYEAAPAQLHLPSAASLGLIAAEQLQRGELLHPGSAVPLYVRASEAELNLAATGTGRLPQRATIQP</sequence>
<dbReference type="SUPFAM" id="SSF53067">
    <property type="entry name" value="Actin-like ATPase domain"/>
    <property type="match status" value="2"/>
</dbReference>
<dbReference type="PANTHER" id="PTHR11735:SF11">
    <property type="entry name" value="TRNA THREONYLCARBAMOYLADENOSINE BIOSYNTHESIS PROTEIN TSAB"/>
    <property type="match status" value="1"/>
</dbReference>
<dbReference type="GO" id="GO:0046872">
    <property type="term" value="F:metal ion binding"/>
    <property type="evidence" value="ECO:0007669"/>
    <property type="project" value="UniProtKB-KW"/>
</dbReference>
<evidence type="ECO:0000256" key="7">
    <source>
        <dbReference type="ARBA" id="ARBA00048117"/>
    </source>
</evidence>
<dbReference type="RefSeq" id="WP_183351008.1">
    <property type="nucleotide sequence ID" value="NZ_JACHEO010000011.1"/>
</dbReference>